<organism evidence="1">
    <name type="scientific">Borrelia miyamotoi FR64b</name>
    <dbReference type="NCBI Taxonomy" id="1292392"/>
    <lineage>
        <taxon>Bacteria</taxon>
        <taxon>Pseudomonadati</taxon>
        <taxon>Spirochaetota</taxon>
        <taxon>Spirochaetia</taxon>
        <taxon>Spirochaetales</taxon>
        <taxon>Borreliaceae</taxon>
        <taxon>Borrelia</taxon>
    </lineage>
</organism>
<name>W5SGL6_9SPIR</name>
<proteinExistence type="predicted"/>
<evidence type="ECO:0000313" key="1">
    <source>
        <dbReference type="EMBL" id="AHH06057.1"/>
    </source>
</evidence>
<sequence length="33" mass="3796">MKDKNIYEGINILSDSRYVKGEFSVKGDLSYIL</sequence>
<keyword evidence="1" id="KW-0614">Plasmid</keyword>
<reference evidence="1" key="1">
    <citation type="submission" date="2013-02" db="EMBL/GenBank/DDBJ databases">
        <title>Comparative genomics of Borrelia species.</title>
        <authorList>
            <person name="Schwan T.G."/>
            <person name="Raffel S.J."/>
            <person name="Porcella S.F."/>
        </authorList>
    </citation>
    <scope>NUCLEOTIDE SEQUENCE</scope>
    <source>
        <strain evidence="1">FR64b</strain>
        <plasmid evidence="1">unnamed</plasmid>
    </source>
</reference>
<accession>W5SGL6</accession>
<dbReference type="AlphaFoldDB" id="W5SGL6"/>
<dbReference type="HOGENOM" id="CLU_3380845_0_0_12"/>
<geneLocation type="plasmid" evidence="1">
    <name>unnamed</name>
</geneLocation>
<dbReference type="EMBL" id="CP004264">
    <property type="protein sequence ID" value="AHH06057.1"/>
    <property type="molecule type" value="Genomic_DNA"/>
</dbReference>
<gene>
    <name evidence="1" type="ORF">BOM_1514</name>
</gene>
<protein>
    <submittedName>
        <fullName evidence="1">Uncharacterized protein</fullName>
    </submittedName>
</protein>